<protein>
    <submittedName>
        <fullName evidence="1">Uncharacterized protein</fullName>
    </submittedName>
</protein>
<dbReference type="AlphaFoldDB" id="A0A7Y4IN93"/>
<organism evidence="1 2">
    <name type="scientific">Myxococcus xanthus</name>
    <dbReference type="NCBI Taxonomy" id="34"/>
    <lineage>
        <taxon>Bacteria</taxon>
        <taxon>Pseudomonadati</taxon>
        <taxon>Myxococcota</taxon>
        <taxon>Myxococcia</taxon>
        <taxon>Myxococcales</taxon>
        <taxon>Cystobacterineae</taxon>
        <taxon>Myxococcaceae</taxon>
        <taxon>Myxococcus</taxon>
    </lineage>
</organism>
<sequence>MPGDLTVKRGTLALLLASAGLSGSCSSTNVSTGFAGLSGTFDVTLANNLVFVTSSDRDELRVLDLASNPRTFVPAPNPLEALSIPVLDRPDALTRDVAYNAEGNDVPGPYVYARSSGSSEVSVVASARDQLRQVVRLKAPSIVTAFAARSPAEGSGGPSTLYYAIQDPDGIFGADTGGARVLRQEIPGPDALQAAEPAAIPEPVTVFCLQPGESILSMTMLAGQGQFAVATRQASGRSGRTLLVTDSGPLADCLQPSAPTVDLSEGFGNVPVRLLVSHPRIAIPGVEAINAGRYIFGVRDEASCSAARECTGVLAVDTESSPPGQTARDLSGAPMLPIFPAGGLPTGLALIPDAPLRIVLDDGSTPPLTVPLLGVMPSSNGYISLFSASDLRQFDLSGASARSTVALLDSNEQPLVIETADLVTVTQDQTLQSTVLYEGSVPNGFYRIIYQGALPGLSGLPRDPSTPRLFEAEPTVAAPARAGDIIVLEGTDVLCAVDLPIASVEPVAGTTRVRFAIADSQEIPTDCANLARFTVRAGGDQPFVLFDEAGTFLSRDVTGASSYSIPTEYFFHPDTFYFDDDSNPQTPPVPNLSKFPQPPPPLRIRVAAVGREVRRGDRYAVTVISGIRNYIFTPDVRAGTELAFYTLPGPVVAAQDRSARFAYIAYPSADGILQVGFQGLTDNRAQSLALVPFE</sequence>
<name>A0A7Y4IN93_MYXXA</name>
<reference evidence="1 2" key="1">
    <citation type="submission" date="2020-05" db="EMBL/GenBank/DDBJ databases">
        <authorList>
            <person name="Whitworth D."/>
        </authorList>
    </citation>
    <scope>NUCLEOTIDE SEQUENCE [LARGE SCALE GENOMIC DNA]</scope>
    <source>
        <strain evidence="1 2">AM005</strain>
    </source>
</reference>
<gene>
    <name evidence="1" type="ORF">HNV28_29345</name>
</gene>
<accession>A0A7Y4IN93</accession>
<comment type="caution">
    <text evidence="1">The sequence shown here is derived from an EMBL/GenBank/DDBJ whole genome shotgun (WGS) entry which is preliminary data.</text>
</comment>
<proteinExistence type="predicted"/>
<evidence type="ECO:0000313" key="2">
    <source>
        <dbReference type="Proteomes" id="UP000533080"/>
    </source>
</evidence>
<dbReference type="EMBL" id="JABFNT010000125">
    <property type="protein sequence ID" value="NOJ82382.1"/>
    <property type="molecule type" value="Genomic_DNA"/>
</dbReference>
<dbReference type="Proteomes" id="UP000533080">
    <property type="component" value="Unassembled WGS sequence"/>
</dbReference>
<evidence type="ECO:0000313" key="1">
    <source>
        <dbReference type="EMBL" id="NOJ82382.1"/>
    </source>
</evidence>